<keyword evidence="2" id="KW-1185">Reference proteome</keyword>
<reference evidence="1 2" key="1">
    <citation type="journal article" date="2019" name="Emerg. Microbes Infect.">
        <title>Comprehensive subspecies identification of 175 nontuberculous mycobacteria species based on 7547 genomic profiles.</title>
        <authorList>
            <person name="Matsumoto Y."/>
            <person name="Kinjo T."/>
            <person name="Motooka D."/>
            <person name="Nabeya D."/>
            <person name="Jung N."/>
            <person name="Uechi K."/>
            <person name="Horii T."/>
            <person name="Iida T."/>
            <person name="Fujita J."/>
            <person name="Nakamura S."/>
        </authorList>
    </citation>
    <scope>NUCLEOTIDE SEQUENCE [LARGE SCALE GENOMIC DNA]</scope>
    <source>
        <strain evidence="1 2">JCM 6370</strain>
    </source>
</reference>
<accession>A0A7I7UVY1</accession>
<sequence length="129" mass="13963">MLMRLTAAFFANHVEVVDGMLNLTGGFWASTTVAATATAFQTDVVVLCDVDDSDVGQTYSLVIDAEGPNAQRLPSYTSNLTVDAPMKFMCMPALVLPVNPGGGHHVYRFRIAGQHERIDVPLTVRLARP</sequence>
<dbReference type="Proteomes" id="UP000467252">
    <property type="component" value="Chromosome"/>
</dbReference>
<evidence type="ECO:0000313" key="1">
    <source>
        <dbReference type="EMBL" id="BBY84186.1"/>
    </source>
</evidence>
<protein>
    <submittedName>
        <fullName evidence="1">Uncharacterized protein</fullName>
    </submittedName>
</protein>
<organism evidence="1 2">
    <name type="scientific">Mycolicibacterium pulveris</name>
    <name type="common">Mycobacterium pulveris</name>
    <dbReference type="NCBI Taxonomy" id="36813"/>
    <lineage>
        <taxon>Bacteria</taxon>
        <taxon>Bacillati</taxon>
        <taxon>Actinomycetota</taxon>
        <taxon>Actinomycetes</taxon>
        <taxon>Mycobacteriales</taxon>
        <taxon>Mycobacteriaceae</taxon>
        <taxon>Mycolicibacterium</taxon>
    </lineage>
</organism>
<dbReference type="AlphaFoldDB" id="A0A7I7UVY1"/>
<name>A0A7I7UVY1_MYCPV</name>
<evidence type="ECO:0000313" key="2">
    <source>
        <dbReference type="Proteomes" id="UP000467252"/>
    </source>
</evidence>
<dbReference type="EMBL" id="AP022599">
    <property type="protein sequence ID" value="BBY84186.1"/>
    <property type="molecule type" value="Genomic_DNA"/>
</dbReference>
<proteinExistence type="predicted"/>
<gene>
    <name evidence="1" type="ORF">MPUL_53440</name>
</gene>